<sequence>MQRWSTAQLIPHSRVHSVPLGRFQQLSPIEREDRPAIPLSPSPVVYFPLPAMVLPAESTLEVDSWPRGPPPVIFFHRSGLPSDWRKIEPRTRRRMTHFEPLPFQRAPAKQFAPVLQDVRSCSWRSRRWTA</sequence>
<protein>
    <submittedName>
        <fullName evidence="1">(northern house mosquito) hypothetical protein</fullName>
    </submittedName>
</protein>
<reference evidence="1" key="1">
    <citation type="submission" date="2021-05" db="EMBL/GenBank/DDBJ databases">
        <authorList>
            <person name="Alioto T."/>
            <person name="Alioto T."/>
            <person name="Gomez Garrido J."/>
        </authorList>
    </citation>
    <scope>NUCLEOTIDE SEQUENCE</scope>
</reference>
<organism evidence="1">
    <name type="scientific">Culex pipiens</name>
    <name type="common">House mosquito</name>
    <dbReference type="NCBI Taxonomy" id="7175"/>
    <lineage>
        <taxon>Eukaryota</taxon>
        <taxon>Metazoa</taxon>
        <taxon>Ecdysozoa</taxon>
        <taxon>Arthropoda</taxon>
        <taxon>Hexapoda</taxon>
        <taxon>Insecta</taxon>
        <taxon>Pterygota</taxon>
        <taxon>Neoptera</taxon>
        <taxon>Endopterygota</taxon>
        <taxon>Diptera</taxon>
        <taxon>Nematocera</taxon>
        <taxon>Culicoidea</taxon>
        <taxon>Culicidae</taxon>
        <taxon>Culicinae</taxon>
        <taxon>Culicini</taxon>
        <taxon>Culex</taxon>
        <taxon>Culex</taxon>
    </lineage>
</organism>
<accession>A0A8D7ZYI1</accession>
<name>A0A8D7ZYI1_CULPI</name>
<evidence type="ECO:0000313" key="1">
    <source>
        <dbReference type="EMBL" id="CAG6445102.1"/>
    </source>
</evidence>
<dbReference type="AlphaFoldDB" id="A0A8D7ZYI1"/>
<proteinExistence type="predicted"/>
<dbReference type="EMBL" id="HBUE01004250">
    <property type="protein sequence ID" value="CAG6445102.1"/>
    <property type="molecule type" value="Transcribed_RNA"/>
</dbReference>